<dbReference type="InterPro" id="IPR010989">
    <property type="entry name" value="SNARE"/>
</dbReference>
<name>A0A086J1P1_NEMA1</name>
<dbReference type="GO" id="GO:0016192">
    <property type="term" value="P:vesicle-mediated transport"/>
    <property type="evidence" value="ECO:0007669"/>
    <property type="project" value="InterPro"/>
</dbReference>
<reference evidence="3 4" key="1">
    <citation type="journal article" date="2014" name="Genome Announc.">
        <title>Genome Sequence of the Microsporidian Species Nematocida sp1 Strain ERTm6 (ATCC PRA-372).</title>
        <authorList>
            <person name="Bakowski M.A."/>
            <person name="Priest M."/>
            <person name="Young S."/>
            <person name="Cuomo C.A."/>
            <person name="Troemel E.R."/>
        </authorList>
    </citation>
    <scope>NUCLEOTIDE SEQUENCE [LARGE SCALE GENOMIC DNA]</scope>
    <source>
        <strain evidence="3 4">ERTm6</strain>
    </source>
</reference>
<keyword evidence="1" id="KW-0175">Coiled coil</keyword>
<dbReference type="AlphaFoldDB" id="A0A086J1P1"/>
<feature type="coiled-coil region" evidence="1">
    <location>
        <begin position="163"/>
        <end position="193"/>
    </location>
</feature>
<keyword evidence="2" id="KW-1133">Transmembrane helix</keyword>
<dbReference type="Proteomes" id="UP000054524">
    <property type="component" value="Unassembled WGS sequence"/>
</dbReference>
<evidence type="ECO:0000313" key="3">
    <source>
        <dbReference type="EMBL" id="KFG26059.1"/>
    </source>
</evidence>
<accession>A0A086J1P1</accession>
<dbReference type="RefSeq" id="XP_052904614.1">
    <property type="nucleotide sequence ID" value="XM_053048809.1"/>
</dbReference>
<evidence type="ECO:0000256" key="1">
    <source>
        <dbReference type="SAM" id="Coils"/>
    </source>
</evidence>
<organism evidence="3 4">
    <name type="scientific">Nematocida ausubeli (strain ATCC PRA-371 / ERTm2)</name>
    <name type="common">Nematode killer fungus</name>
    <dbReference type="NCBI Taxonomy" id="1913371"/>
    <lineage>
        <taxon>Eukaryota</taxon>
        <taxon>Fungi</taxon>
        <taxon>Fungi incertae sedis</taxon>
        <taxon>Microsporidia</taxon>
        <taxon>Nematocida</taxon>
    </lineage>
</organism>
<protein>
    <recommendedName>
        <fullName evidence="5">t-SNARE coiled-coil homology domain-containing protein</fullName>
    </recommendedName>
</protein>
<keyword evidence="2" id="KW-0812">Transmembrane</keyword>
<evidence type="ECO:0000256" key="2">
    <source>
        <dbReference type="SAM" id="Phobius"/>
    </source>
</evidence>
<dbReference type="HOGENOM" id="CLU_1161429_0_0_1"/>
<keyword evidence="4" id="KW-1185">Reference proteome</keyword>
<comment type="caution">
    <text evidence="3">The sequence shown here is derived from an EMBL/GenBank/DDBJ whole genome shotgun (WGS) entry which is preliminary data.</text>
</comment>
<dbReference type="GeneID" id="77676145"/>
<gene>
    <name evidence="3" type="ORF">NESG_01172</name>
</gene>
<dbReference type="SUPFAM" id="SSF47661">
    <property type="entry name" value="t-snare proteins"/>
    <property type="match status" value="1"/>
</dbReference>
<dbReference type="EMBL" id="AKIJ01000003">
    <property type="protein sequence ID" value="KFG26059.1"/>
    <property type="molecule type" value="Genomic_DNA"/>
</dbReference>
<dbReference type="Gene3D" id="1.20.58.70">
    <property type="match status" value="1"/>
</dbReference>
<feature type="transmembrane region" description="Helical" evidence="2">
    <location>
        <begin position="235"/>
        <end position="254"/>
    </location>
</feature>
<evidence type="ECO:0000313" key="4">
    <source>
        <dbReference type="Proteomes" id="UP000054524"/>
    </source>
</evidence>
<evidence type="ECO:0008006" key="5">
    <source>
        <dbReference type="Google" id="ProtNLM"/>
    </source>
</evidence>
<sequence>MDGAGSEKFNRFLDTVQEINNGIEEAGRIYIEYTAAHDYLVSRGAEYKQLVKEQAEITEAFNTQVLDVTKQIEQLLEKSKSSLTNQKQHHIEGLTERTNRIIKAFSAEKLKRLSKEHERLREQYLIANPEATSEELEKIASGPAGKELIKNTFGSSDRKAMQIEDALEKNKNITKLLEDIKELEILSRQLQNTLTISGTYLKPIQNASYLSIKRTEGLNQNIESMTVKRRRRKGLKLLSLLLLFTIGLIVVGYTTKIFKLFK</sequence>
<dbReference type="GO" id="GO:0016020">
    <property type="term" value="C:membrane"/>
    <property type="evidence" value="ECO:0007669"/>
    <property type="project" value="InterPro"/>
</dbReference>
<keyword evidence="2" id="KW-0472">Membrane</keyword>
<proteinExistence type="predicted"/>